<organism evidence="1 2">
    <name type="scientific">Phytophthora fragariae</name>
    <dbReference type="NCBI Taxonomy" id="53985"/>
    <lineage>
        <taxon>Eukaryota</taxon>
        <taxon>Sar</taxon>
        <taxon>Stramenopiles</taxon>
        <taxon>Oomycota</taxon>
        <taxon>Peronosporomycetes</taxon>
        <taxon>Peronosporales</taxon>
        <taxon>Peronosporaceae</taxon>
        <taxon>Phytophthora</taxon>
    </lineage>
</organism>
<evidence type="ECO:0000313" key="2">
    <source>
        <dbReference type="Proteomes" id="UP000486351"/>
    </source>
</evidence>
<evidence type="ECO:0000313" key="1">
    <source>
        <dbReference type="EMBL" id="KAE9361410.1"/>
    </source>
</evidence>
<dbReference type="Proteomes" id="UP000486351">
    <property type="component" value="Unassembled WGS sequence"/>
</dbReference>
<dbReference type="EMBL" id="QXFY01000025">
    <property type="protein sequence ID" value="KAE9361410.1"/>
    <property type="molecule type" value="Genomic_DNA"/>
</dbReference>
<accession>A0A6G0SL47</accession>
<protein>
    <submittedName>
        <fullName evidence="1">Uncharacterized protein</fullName>
    </submittedName>
</protein>
<proteinExistence type="predicted"/>
<sequence length="58" mass="6368">MSLVLSPCWSCMPRAVAELLVPRGGATSPHARTLLARWCRSRCLSACWLRCVFSVACS</sequence>
<comment type="caution">
    <text evidence="1">The sequence shown here is derived from an EMBL/GenBank/DDBJ whole genome shotgun (WGS) entry which is preliminary data.</text>
</comment>
<gene>
    <name evidence="1" type="ORF">PF008_g1065</name>
</gene>
<reference evidence="1 2" key="1">
    <citation type="submission" date="2018-09" db="EMBL/GenBank/DDBJ databases">
        <title>Genomic investigation of the strawberry pathogen Phytophthora fragariae indicates pathogenicity is determined by transcriptional variation in three key races.</title>
        <authorList>
            <person name="Adams T.M."/>
            <person name="Armitage A.D."/>
            <person name="Sobczyk M.K."/>
            <person name="Bates H.J."/>
            <person name="Dunwell J.M."/>
            <person name="Nellist C.F."/>
            <person name="Harrison R.J."/>
        </authorList>
    </citation>
    <scope>NUCLEOTIDE SEQUENCE [LARGE SCALE GENOMIC DNA]</scope>
    <source>
        <strain evidence="1 2">NOV-77</strain>
    </source>
</reference>
<name>A0A6G0SL47_9STRA</name>
<dbReference type="AlphaFoldDB" id="A0A6G0SL47"/>